<dbReference type="EMBL" id="QGTJ01000002">
    <property type="protein sequence ID" value="PWV64758.1"/>
    <property type="molecule type" value="Genomic_DNA"/>
</dbReference>
<comment type="similarity">
    <text evidence="2">Belongs to the VgrG protein family.</text>
</comment>
<dbReference type="SUPFAM" id="SSF69349">
    <property type="entry name" value="Phage fibre proteins"/>
    <property type="match status" value="1"/>
</dbReference>
<evidence type="ECO:0000313" key="8">
    <source>
        <dbReference type="Proteomes" id="UP000246569"/>
    </source>
</evidence>
<evidence type="ECO:0000313" key="7">
    <source>
        <dbReference type="EMBL" id="PWV64758.1"/>
    </source>
</evidence>
<dbReference type="InterPro" id="IPR037026">
    <property type="entry name" value="Vgr_OB-fold_dom_sf"/>
</dbReference>
<comment type="subcellular location">
    <subcellularLocation>
        <location evidence="1">Secreted</location>
    </subcellularLocation>
</comment>
<dbReference type="InterPro" id="IPR006531">
    <property type="entry name" value="Gp5/Vgr_OB"/>
</dbReference>
<feature type="domain" description="Gp5/Type VI secretion system Vgr C-terminal trimerisation" evidence="6">
    <location>
        <begin position="472"/>
        <end position="577"/>
    </location>
</feature>
<evidence type="ECO:0000256" key="4">
    <source>
        <dbReference type="SAM" id="MobiDB-lite"/>
    </source>
</evidence>
<dbReference type="Gene3D" id="2.40.50.230">
    <property type="entry name" value="Gp5 N-terminal domain"/>
    <property type="match status" value="1"/>
</dbReference>
<dbReference type="InterPro" id="IPR006533">
    <property type="entry name" value="T6SS_Vgr_RhsGE"/>
</dbReference>
<dbReference type="SUPFAM" id="SSF69255">
    <property type="entry name" value="gp5 N-terminal domain-like"/>
    <property type="match status" value="1"/>
</dbReference>
<dbReference type="RefSeq" id="WP_110017388.1">
    <property type="nucleotide sequence ID" value="NZ_QGTJ01000002.1"/>
</dbReference>
<comment type="caution">
    <text evidence="7">The sequence shown here is derived from an EMBL/GenBank/DDBJ whole genome shotgun (WGS) entry which is preliminary data.</text>
</comment>
<dbReference type="GO" id="GO:0005576">
    <property type="term" value="C:extracellular region"/>
    <property type="evidence" value="ECO:0007669"/>
    <property type="project" value="UniProtKB-SubCell"/>
</dbReference>
<dbReference type="FunFam" id="3.55.50.10:FF:000001">
    <property type="entry name" value="Actin cross-linking toxin VgrG1"/>
    <property type="match status" value="1"/>
</dbReference>
<dbReference type="InterPro" id="IPR017847">
    <property type="entry name" value="T6SS_RhsGE_Vgr_subset"/>
</dbReference>
<dbReference type="Proteomes" id="UP000246569">
    <property type="component" value="Unassembled WGS sequence"/>
</dbReference>
<evidence type="ECO:0000256" key="2">
    <source>
        <dbReference type="ARBA" id="ARBA00005558"/>
    </source>
</evidence>
<dbReference type="PANTHER" id="PTHR32305">
    <property type="match status" value="1"/>
</dbReference>
<gene>
    <name evidence="7" type="ORF">C7443_102411</name>
</gene>
<proteinExistence type="inferred from homology"/>
<dbReference type="Gene3D" id="3.55.50.10">
    <property type="entry name" value="Baseplate protein-like domains"/>
    <property type="match status" value="1"/>
</dbReference>
<keyword evidence="3" id="KW-0964">Secreted</keyword>
<dbReference type="Gene3D" id="4.10.220.110">
    <property type="match status" value="1"/>
</dbReference>
<dbReference type="Pfam" id="PF05954">
    <property type="entry name" value="Phage_GPD"/>
    <property type="match status" value="1"/>
</dbReference>
<dbReference type="InterPro" id="IPR050708">
    <property type="entry name" value="T6SS_VgrG/RHS"/>
</dbReference>
<dbReference type="NCBIfam" id="TIGR03361">
    <property type="entry name" value="VI_Rhs_Vgr"/>
    <property type="match status" value="1"/>
</dbReference>
<dbReference type="AlphaFoldDB" id="A0A317MZF0"/>
<reference evidence="7 8" key="1">
    <citation type="submission" date="2018-05" db="EMBL/GenBank/DDBJ databases">
        <title>Genomic Encyclopedia of Type Strains, Phase IV (KMG-IV): sequencing the most valuable type-strain genomes for metagenomic binning, comparative biology and taxonomic classification.</title>
        <authorList>
            <person name="Goeker M."/>
        </authorList>
    </citation>
    <scope>NUCLEOTIDE SEQUENCE [LARGE SCALE GENOMIC DNA]</scope>
    <source>
        <strain evidence="7 8">DSM 23606</strain>
    </source>
</reference>
<dbReference type="Pfam" id="PF04717">
    <property type="entry name" value="Phage_base_V"/>
    <property type="match status" value="1"/>
</dbReference>
<evidence type="ECO:0000259" key="6">
    <source>
        <dbReference type="Pfam" id="PF22178"/>
    </source>
</evidence>
<feature type="domain" description="Gp5/Type VI secretion system Vgr protein OB-fold" evidence="5">
    <location>
        <begin position="388"/>
        <end position="455"/>
    </location>
</feature>
<keyword evidence="8" id="KW-1185">Reference proteome</keyword>
<dbReference type="Gene3D" id="2.30.110.50">
    <property type="match status" value="1"/>
</dbReference>
<dbReference type="Pfam" id="PF22178">
    <property type="entry name" value="Gp5_trimer_C"/>
    <property type="match status" value="1"/>
</dbReference>
<dbReference type="SUPFAM" id="SSF69279">
    <property type="entry name" value="Phage tail proteins"/>
    <property type="match status" value="2"/>
</dbReference>
<dbReference type="PANTHER" id="PTHR32305:SF15">
    <property type="entry name" value="PROTEIN RHSA-RELATED"/>
    <property type="match status" value="1"/>
</dbReference>
<evidence type="ECO:0000256" key="1">
    <source>
        <dbReference type="ARBA" id="ARBA00004613"/>
    </source>
</evidence>
<evidence type="ECO:0000256" key="3">
    <source>
        <dbReference type="ARBA" id="ARBA00022525"/>
    </source>
</evidence>
<evidence type="ECO:0000259" key="5">
    <source>
        <dbReference type="Pfam" id="PF04717"/>
    </source>
</evidence>
<dbReference type="NCBIfam" id="TIGR01646">
    <property type="entry name" value="vgr_GE"/>
    <property type="match status" value="1"/>
</dbReference>
<sequence length="682" mass="75210">MSWQPTQQQRVMALKSPLPDDALLLRAFEGRDALSAPFEYVLDVLASRRDIAVGQLLGHNLSVRLERADGSQRWFNGFVAELVQTAWDSGMPGYRIVLRPWLWFLTRSADCRIFQQRSVPEIVRTVLDDHGFSDLELHLSADYAPREYCVQYRESDFAFICRLLEAEGIYYFFRHENGRHVLLLADAYAAHHTVAGYAQLPYYPPGNEQRRAQEHFSDWSASHRVATGCVSLDAFDYLKPRATLLARSRAPDAHDLSALGLYDYPSPHRDGASGERAARLQLEALQSGRHGWRFSGNVRGLGSGDLFSLSNCPEATANAEYLVAAAQYAFSSGAYRSGAGEAPEFRVTLEALPAHEPFRPPRLTPVPRIAGPQTAIVVGPPGEEIWTDQHARIKVRFHWDREGEADENSSCWLRVAQSWAGRQWGATFIPRIGHEVIVDFLEGDPDQPLVTGSVYNADLRPPWSLPEHATQSGLRTASTPGAAGANELRFEDRTGAEEIWLHAQKDLRLRIENDRIERILRDQHVLIERDRYQRVARDLHQQVGGDRMTRIDGGESLDVRQDIHVKAGTDQAYEAGQILQLQAGTHVVIEAGASITLKAGGASIVVGPSGVFINGAPIALNSGGSTGSGPGCSPQPAQPPLEAAPAAHGGLSPAAAERQRQQARVLLDAARFGIPFCERCGQ</sequence>
<name>A0A317MZF0_9GAMM</name>
<feature type="region of interest" description="Disordered" evidence="4">
    <location>
        <begin position="625"/>
        <end position="657"/>
    </location>
</feature>
<dbReference type="OrthoDB" id="9762420at2"/>
<feature type="compositionally biased region" description="Low complexity" evidence="4">
    <location>
        <begin position="631"/>
        <end position="647"/>
    </location>
</feature>
<protein>
    <submittedName>
        <fullName evidence="7">Type VI secretion system secreted protein VgrG</fullName>
    </submittedName>
</protein>
<dbReference type="InterPro" id="IPR054030">
    <property type="entry name" value="Gp5_Vgr_C"/>
</dbReference>
<accession>A0A317MZF0</accession>
<organism evidence="7 8">
    <name type="scientific">Plasticicumulans acidivorans</name>
    <dbReference type="NCBI Taxonomy" id="886464"/>
    <lineage>
        <taxon>Bacteria</taxon>
        <taxon>Pseudomonadati</taxon>
        <taxon>Pseudomonadota</taxon>
        <taxon>Gammaproteobacteria</taxon>
        <taxon>Candidatus Competibacteraceae</taxon>
        <taxon>Plasticicumulans</taxon>
    </lineage>
</organism>